<feature type="region of interest" description="Disordered" evidence="5">
    <location>
        <begin position="413"/>
        <end position="451"/>
    </location>
</feature>
<evidence type="ECO:0000256" key="3">
    <source>
        <dbReference type="ARBA" id="ARBA00023204"/>
    </source>
</evidence>
<dbReference type="InterPro" id="IPR013507">
    <property type="entry name" value="DNA_mismatch_S5_2-like"/>
</dbReference>
<dbReference type="SUPFAM" id="SSF55874">
    <property type="entry name" value="ATPase domain of HSP90 chaperone/DNA topoisomerase II/histidine kinase"/>
    <property type="match status" value="1"/>
</dbReference>
<dbReference type="FunFam" id="3.30.565.10:FF:000003">
    <property type="entry name" value="DNA mismatch repair endonuclease MutL"/>
    <property type="match status" value="1"/>
</dbReference>
<dbReference type="Gene3D" id="3.30.1370.100">
    <property type="entry name" value="MutL, C-terminal domain, regulatory subdomain"/>
    <property type="match status" value="1"/>
</dbReference>
<dbReference type="Gene3D" id="3.30.1540.20">
    <property type="entry name" value="MutL, C-terminal domain, dimerisation subdomain"/>
    <property type="match status" value="1"/>
</dbReference>
<dbReference type="GO" id="GO:0005524">
    <property type="term" value="F:ATP binding"/>
    <property type="evidence" value="ECO:0007669"/>
    <property type="project" value="InterPro"/>
</dbReference>
<dbReference type="InterPro" id="IPR014721">
    <property type="entry name" value="Ribsml_uS5_D2-typ_fold_subgr"/>
</dbReference>
<evidence type="ECO:0000259" key="7">
    <source>
        <dbReference type="SMART" id="SM01340"/>
    </source>
</evidence>
<comment type="similarity">
    <text evidence="1 4">Belongs to the DNA mismatch repair MutL/HexB family.</text>
</comment>
<keyword evidence="8" id="KW-0378">Hydrolase</keyword>
<sequence length="682" mass="76199">MTANIQILDIQAANQIAAGEVVERPVSVVKELIENALDAQATQIEVIIEGSGVERIRVQDNGQGIPAEDLPLTVLRHATSKIRSIDDLSNLLTLGFRGEALPSIASVSKLEIISRPPEEISGRVLRILGGEQLEFSETGCPPGTTITVDDLFYNTPARRKFLKSKNTEFGQISDIIGRLSLARPDVSFTLKHPKILVLQTPGKGHLLESIGAVLGQATARRLLPLSCSLGEWQLEGYISPPDLVRSTKQGETLIVNQRIIRSNSISRAVSEGYHTLIPSKLYPITVLKLHIPPHEYDVNVHPTKMEIRFHKERELMEFIADSIRRTLLEARPIAPFVKNSSAPKNPPAGSDKPAQAALNFIPKGPQSPSQSKTAPIPYNPFGNAPSEPAKGISAPKNSAIDWREFIEIGKNPTRGSNFKAPLPVNEHSREKEEHPSEFFPESHDTLKSSPLKPDIYSEGKEVDAPAIAEQEMLVKEEDYGITDDIKDQSPLLALRPIGQVFNTYILATDGEQLVIFDQHAAHERINYERLLAEHQKNPGNSQMLLIPLPMEFTPGEEEALLEHFLLLNDMGFILEQFGTRTYLLRGIPAYSGPYQGEHLLRDFLDQVLLNHIPPTMDKLLEEWIYMLACKESIKAKENLTHFEMEQLIVQLSKTLNPYTCPHGRPTMIQLTKEELEHRFYRS</sequence>
<name>A0A7C7D760_9FIRM</name>
<dbReference type="InterPro" id="IPR002099">
    <property type="entry name" value="MutL/Mlh/PMS"/>
</dbReference>
<evidence type="ECO:0000256" key="4">
    <source>
        <dbReference type="HAMAP-Rule" id="MF_00149"/>
    </source>
</evidence>
<keyword evidence="8" id="KW-0540">Nuclease</keyword>
<evidence type="ECO:0000259" key="6">
    <source>
        <dbReference type="SMART" id="SM00853"/>
    </source>
</evidence>
<feature type="region of interest" description="Disordered" evidence="5">
    <location>
        <begin position="338"/>
        <end position="394"/>
    </location>
</feature>
<dbReference type="GO" id="GO:0004519">
    <property type="term" value="F:endonuclease activity"/>
    <property type="evidence" value="ECO:0007669"/>
    <property type="project" value="UniProtKB-KW"/>
</dbReference>
<dbReference type="Pfam" id="PF08676">
    <property type="entry name" value="MutL_C"/>
    <property type="match status" value="1"/>
</dbReference>
<dbReference type="AlphaFoldDB" id="A0A7C7D760"/>
<comment type="caution">
    <text evidence="8">The sequence shown here is derived from an EMBL/GenBank/DDBJ whole genome shotgun (WGS) entry which is preliminary data.</text>
</comment>
<dbReference type="InterPro" id="IPR014762">
    <property type="entry name" value="DNA_mismatch_repair_CS"/>
</dbReference>
<dbReference type="InterPro" id="IPR020667">
    <property type="entry name" value="DNA_mismatch_repair_MutL"/>
</dbReference>
<dbReference type="InterPro" id="IPR036890">
    <property type="entry name" value="HATPase_C_sf"/>
</dbReference>
<dbReference type="Pfam" id="PF01119">
    <property type="entry name" value="DNA_mis_repair"/>
    <property type="match status" value="1"/>
</dbReference>
<evidence type="ECO:0000313" key="9">
    <source>
        <dbReference type="Proteomes" id="UP000553059"/>
    </source>
</evidence>
<dbReference type="Proteomes" id="UP000553059">
    <property type="component" value="Unassembled WGS sequence"/>
</dbReference>
<dbReference type="GO" id="GO:0140664">
    <property type="term" value="F:ATP-dependent DNA damage sensor activity"/>
    <property type="evidence" value="ECO:0007669"/>
    <property type="project" value="InterPro"/>
</dbReference>
<gene>
    <name evidence="4 8" type="primary">mutL</name>
    <name evidence="8" type="ORF">GX523_14660</name>
</gene>
<dbReference type="GO" id="GO:0032300">
    <property type="term" value="C:mismatch repair complex"/>
    <property type="evidence" value="ECO:0007669"/>
    <property type="project" value="InterPro"/>
</dbReference>
<dbReference type="Gene3D" id="3.30.230.10">
    <property type="match status" value="1"/>
</dbReference>
<dbReference type="PROSITE" id="PS00058">
    <property type="entry name" value="DNA_MISMATCH_REPAIR_1"/>
    <property type="match status" value="1"/>
</dbReference>
<evidence type="ECO:0000256" key="5">
    <source>
        <dbReference type="SAM" id="MobiDB-lite"/>
    </source>
</evidence>
<dbReference type="InterPro" id="IPR042120">
    <property type="entry name" value="MutL_C_dimsub"/>
</dbReference>
<dbReference type="EMBL" id="DUTF01000323">
    <property type="protein sequence ID" value="HHY27955.1"/>
    <property type="molecule type" value="Genomic_DNA"/>
</dbReference>
<dbReference type="InterPro" id="IPR014790">
    <property type="entry name" value="MutL_C"/>
</dbReference>
<feature type="domain" description="MutL C-terminal dimerisation" evidence="6">
    <location>
        <begin position="496"/>
        <end position="639"/>
    </location>
</feature>
<protein>
    <recommendedName>
        <fullName evidence="4">DNA mismatch repair protein MutL</fullName>
    </recommendedName>
</protein>
<dbReference type="Gene3D" id="3.30.565.10">
    <property type="entry name" value="Histidine kinase-like ATPase, C-terminal domain"/>
    <property type="match status" value="1"/>
</dbReference>
<feature type="domain" description="DNA mismatch repair protein S5" evidence="7">
    <location>
        <begin position="210"/>
        <end position="328"/>
    </location>
</feature>
<dbReference type="SUPFAM" id="SSF54211">
    <property type="entry name" value="Ribosomal protein S5 domain 2-like"/>
    <property type="match status" value="1"/>
</dbReference>
<evidence type="ECO:0000256" key="2">
    <source>
        <dbReference type="ARBA" id="ARBA00022763"/>
    </source>
</evidence>
<feature type="compositionally biased region" description="Basic and acidic residues" evidence="5">
    <location>
        <begin position="426"/>
        <end position="446"/>
    </location>
</feature>
<evidence type="ECO:0000313" key="8">
    <source>
        <dbReference type="EMBL" id="HHY27955.1"/>
    </source>
</evidence>
<dbReference type="CDD" id="cd00782">
    <property type="entry name" value="MutL_Trans"/>
    <property type="match status" value="1"/>
</dbReference>
<dbReference type="GO" id="GO:0006298">
    <property type="term" value="P:mismatch repair"/>
    <property type="evidence" value="ECO:0007669"/>
    <property type="project" value="UniProtKB-UniRule"/>
</dbReference>
<keyword evidence="8" id="KW-0255">Endonuclease</keyword>
<dbReference type="SMART" id="SM00853">
    <property type="entry name" value="MutL_C"/>
    <property type="match status" value="1"/>
</dbReference>
<dbReference type="HAMAP" id="MF_00149">
    <property type="entry name" value="DNA_mis_repair"/>
    <property type="match status" value="1"/>
</dbReference>
<dbReference type="SMART" id="SM01340">
    <property type="entry name" value="DNA_mis_repair"/>
    <property type="match status" value="1"/>
</dbReference>
<dbReference type="NCBIfam" id="TIGR00585">
    <property type="entry name" value="mutl"/>
    <property type="match status" value="1"/>
</dbReference>
<dbReference type="Pfam" id="PF13589">
    <property type="entry name" value="HATPase_c_3"/>
    <property type="match status" value="1"/>
</dbReference>
<dbReference type="PANTHER" id="PTHR10073">
    <property type="entry name" value="DNA MISMATCH REPAIR PROTEIN MLH, PMS, MUTL"/>
    <property type="match status" value="1"/>
</dbReference>
<keyword evidence="3 4" id="KW-0234">DNA repair</keyword>
<dbReference type="InterPro" id="IPR038973">
    <property type="entry name" value="MutL/Mlh/Pms-like"/>
</dbReference>
<dbReference type="CDD" id="cd16926">
    <property type="entry name" value="HATPase_MutL-MLH-PMS-like"/>
    <property type="match status" value="1"/>
</dbReference>
<organism evidence="8 9">
    <name type="scientific">Desulfitobacterium dehalogenans</name>
    <dbReference type="NCBI Taxonomy" id="36854"/>
    <lineage>
        <taxon>Bacteria</taxon>
        <taxon>Bacillati</taxon>
        <taxon>Bacillota</taxon>
        <taxon>Clostridia</taxon>
        <taxon>Eubacteriales</taxon>
        <taxon>Desulfitobacteriaceae</taxon>
        <taxon>Desulfitobacterium</taxon>
    </lineage>
</organism>
<dbReference type="InterPro" id="IPR042121">
    <property type="entry name" value="MutL_C_regsub"/>
</dbReference>
<comment type="function">
    <text evidence="4">This protein is involved in the repair of mismatches in DNA. It is required for dam-dependent methyl-directed DNA mismatch repair. May act as a 'molecular matchmaker', a protein that promotes the formation of a stable complex between two or more DNA-binding proteins in an ATP-dependent manner without itself being part of a final effector complex.</text>
</comment>
<dbReference type="PANTHER" id="PTHR10073:SF12">
    <property type="entry name" value="DNA MISMATCH REPAIR PROTEIN MLH1"/>
    <property type="match status" value="1"/>
</dbReference>
<dbReference type="SUPFAM" id="SSF118116">
    <property type="entry name" value="DNA mismatch repair protein MutL"/>
    <property type="match status" value="1"/>
</dbReference>
<dbReference type="InterPro" id="IPR020568">
    <property type="entry name" value="Ribosomal_Su5_D2-typ_SF"/>
</dbReference>
<evidence type="ECO:0000256" key="1">
    <source>
        <dbReference type="ARBA" id="ARBA00006082"/>
    </source>
</evidence>
<proteinExistence type="inferred from homology"/>
<dbReference type="GO" id="GO:0016887">
    <property type="term" value="F:ATP hydrolysis activity"/>
    <property type="evidence" value="ECO:0007669"/>
    <property type="project" value="InterPro"/>
</dbReference>
<keyword evidence="2 4" id="KW-0227">DNA damage</keyword>
<dbReference type="InterPro" id="IPR037198">
    <property type="entry name" value="MutL_C_sf"/>
</dbReference>
<dbReference type="GO" id="GO:0030983">
    <property type="term" value="F:mismatched DNA binding"/>
    <property type="evidence" value="ECO:0007669"/>
    <property type="project" value="InterPro"/>
</dbReference>
<reference evidence="8 9" key="1">
    <citation type="journal article" date="2020" name="Biotechnol. Biofuels">
        <title>New insights from the biogas microbiome by comprehensive genome-resolved metagenomics of nearly 1600 species originating from multiple anaerobic digesters.</title>
        <authorList>
            <person name="Campanaro S."/>
            <person name="Treu L."/>
            <person name="Rodriguez-R L.M."/>
            <person name="Kovalovszki A."/>
            <person name="Ziels R.M."/>
            <person name="Maus I."/>
            <person name="Zhu X."/>
            <person name="Kougias P.G."/>
            <person name="Basile A."/>
            <person name="Luo G."/>
            <person name="Schluter A."/>
            <person name="Konstantinidis K.T."/>
            <person name="Angelidaki I."/>
        </authorList>
    </citation>
    <scope>NUCLEOTIDE SEQUENCE [LARGE SCALE GENOMIC DNA]</scope>
    <source>
        <strain evidence="8">AS05jafATM_4</strain>
    </source>
</reference>
<accession>A0A7C7D760</accession>